<dbReference type="Pfam" id="PF01713">
    <property type="entry name" value="Smr"/>
    <property type="match status" value="1"/>
</dbReference>
<dbReference type="SMART" id="SM00463">
    <property type="entry name" value="SMR"/>
    <property type="match status" value="1"/>
</dbReference>
<dbReference type="SUPFAM" id="SSF160443">
    <property type="entry name" value="SMR domain-like"/>
    <property type="match status" value="1"/>
</dbReference>
<dbReference type="InterPro" id="IPR002625">
    <property type="entry name" value="Smr_dom"/>
</dbReference>
<dbReference type="PROSITE" id="PS50828">
    <property type="entry name" value="SMR"/>
    <property type="match status" value="1"/>
</dbReference>
<dbReference type="Gene3D" id="3.30.1370.110">
    <property type="match status" value="1"/>
</dbReference>
<proteinExistence type="predicted"/>
<evidence type="ECO:0000313" key="2">
    <source>
        <dbReference type="EMBL" id="VBB69574.1"/>
    </source>
</evidence>
<dbReference type="InterPro" id="IPR036063">
    <property type="entry name" value="Smr_dom_sf"/>
</dbReference>
<organism evidence="2">
    <name type="scientific">invertebrate metagenome</name>
    <dbReference type="NCBI Taxonomy" id="1711999"/>
    <lineage>
        <taxon>unclassified sequences</taxon>
        <taxon>metagenomes</taxon>
        <taxon>organismal metagenomes</taxon>
    </lineage>
</organism>
<sequence>MTTQLEDEKLCWLFSADDNLVWTQVIQAVVPIDRALWEESSWGVEQPEIRHSGTMPHGRAGQYSWLGHGDDTHIDRRTATRFRRGRLSIESRLDLHGLGQPRAHVALRRFVDMAWRSGLRSVLVITGKGNRADGSIGVLRAAVPLWLNEPDLRPKVLSFTYARPRDGGEGALYLLIRRRRVAA</sequence>
<protein>
    <submittedName>
        <fullName evidence="2">Smr protein/MutS2</fullName>
    </submittedName>
</protein>
<dbReference type="PANTHER" id="PTHR35562">
    <property type="entry name" value="DNA ENDONUCLEASE SMRA-RELATED"/>
    <property type="match status" value="1"/>
</dbReference>
<dbReference type="PANTHER" id="PTHR35562:SF2">
    <property type="entry name" value="DNA ENDONUCLEASE SMRA-RELATED"/>
    <property type="match status" value="1"/>
</dbReference>
<gene>
    <name evidence="2" type="ORF">RIEGSTA812A_PEG_1047</name>
</gene>
<reference evidence="2" key="1">
    <citation type="submission" date="2018-10" db="EMBL/GenBank/DDBJ databases">
        <authorList>
            <person name="Gruber-Vodicka H."/>
            <person name="Jaeckle O."/>
        </authorList>
    </citation>
    <scope>NUCLEOTIDE SEQUENCE</scope>
</reference>
<feature type="domain" description="Smr" evidence="1">
    <location>
        <begin position="93"/>
        <end position="177"/>
    </location>
</feature>
<evidence type="ECO:0000259" key="1">
    <source>
        <dbReference type="PROSITE" id="PS50828"/>
    </source>
</evidence>
<name>A0A484H786_9ZZZZ</name>
<dbReference type="EMBL" id="LR026963">
    <property type="protein sequence ID" value="VBB69574.1"/>
    <property type="molecule type" value="Genomic_DNA"/>
</dbReference>
<dbReference type="AlphaFoldDB" id="A0A484H786"/>
<accession>A0A484H786</accession>